<dbReference type="OMA" id="ELACTEQ"/>
<dbReference type="AlphaFoldDB" id="A0A0V1C8Q6"/>
<accession>A0A0V1C8Q6</accession>
<organism evidence="1 2">
    <name type="scientific">Trichinella britovi</name>
    <name type="common">Parasitic roundworm</name>
    <dbReference type="NCBI Taxonomy" id="45882"/>
    <lineage>
        <taxon>Eukaryota</taxon>
        <taxon>Metazoa</taxon>
        <taxon>Ecdysozoa</taxon>
        <taxon>Nematoda</taxon>
        <taxon>Enoplea</taxon>
        <taxon>Dorylaimia</taxon>
        <taxon>Trichinellida</taxon>
        <taxon>Trichinellidae</taxon>
        <taxon>Trichinella</taxon>
    </lineage>
</organism>
<dbReference type="Proteomes" id="UP000054653">
    <property type="component" value="Unassembled WGS sequence"/>
</dbReference>
<keyword evidence="2" id="KW-1185">Reference proteome</keyword>
<proteinExistence type="predicted"/>
<dbReference type="Pfam" id="PF03564">
    <property type="entry name" value="DUF1759"/>
    <property type="match status" value="1"/>
</dbReference>
<evidence type="ECO:0000313" key="1">
    <source>
        <dbReference type="EMBL" id="KRY45406.1"/>
    </source>
</evidence>
<dbReference type="EMBL" id="JYDI01000366">
    <property type="protein sequence ID" value="KRY45406.1"/>
    <property type="molecule type" value="Genomic_DNA"/>
</dbReference>
<dbReference type="PANTHER" id="PTHR47331:SF5">
    <property type="entry name" value="RIBONUCLEASE H"/>
    <property type="match status" value="1"/>
</dbReference>
<name>A0A0V1C8Q6_TRIBR</name>
<dbReference type="STRING" id="45882.A0A0V1C8Q6"/>
<gene>
    <name evidence="1" type="ORF">T03_11266</name>
</gene>
<dbReference type="PANTHER" id="PTHR47331">
    <property type="entry name" value="PHD-TYPE DOMAIN-CONTAINING PROTEIN"/>
    <property type="match status" value="1"/>
</dbReference>
<reference evidence="1 2" key="1">
    <citation type="submission" date="2015-01" db="EMBL/GenBank/DDBJ databases">
        <title>Evolution of Trichinella species and genotypes.</title>
        <authorList>
            <person name="Korhonen P.K."/>
            <person name="Edoardo P."/>
            <person name="Giuseppe L.R."/>
            <person name="Gasser R.B."/>
        </authorList>
    </citation>
    <scope>NUCLEOTIDE SEQUENCE [LARGE SCALE GENOMIC DNA]</scope>
    <source>
        <strain evidence="1">ISS120</strain>
    </source>
</reference>
<comment type="caution">
    <text evidence="1">The sequence shown here is derived from an EMBL/GenBank/DDBJ whole genome shotgun (WGS) entry which is preliminary data.</text>
</comment>
<evidence type="ECO:0008006" key="3">
    <source>
        <dbReference type="Google" id="ProtNLM"/>
    </source>
</evidence>
<protein>
    <recommendedName>
        <fullName evidence="3">Peptidase aspartic putative domain-containing protein</fullName>
    </recommendedName>
</protein>
<dbReference type="OrthoDB" id="5864015at2759"/>
<sequence>MRVSEKWTKYDRVVEQLLELRMKADHDSGIQIKEDPETKEIERSTPSNVRLPKLEIKKYNGDLHDWQRFHEEFSNSIHTNKNLSTIEKFSYLRSLLIGNAAAAIEGLPLNVANYDAAMTILSDIFGRKEIIIEEHMKELQNLPIVTGQWDTNRLSQLANQLVVHIRGLEALQTPAEAYQAFLMPMILPRLPRELAVEWKRRRSERSDNVQELLAFLKAEILIRERHGSLDSSTKSGSEIKKPIAEKKIFPGKKYTMAALHASIKQACNLCQQDHQIWNCSKFLQMDIVERQVIARERGLCFGCLRRGHRMFECKSKRRCIKPHCKEHHHPLLHPEIDNQEKGSTENLHPSTAAADAKIQVGCVPTTGRRITLLQTARARLHDSNGNSMKSVADALSLEGPMERVFIESLGGDHNKCKRTRRVKFWISSLNGKDDEKQLILALCLPKICQKSKLVPNVHRLKHSTALQLADDFTGNSGAFDVLIVLDYYYEFVDHKIKRGKKGEPVAVHSTLGYIICGPMTNEKRQPTSFTHSVKVLYAKVDEQLDEAIRKFWEIETIGMMDDSDKADIDSTRAVQNFESTLQFNGIRYTVRLPWLEDDAQLPNNYHQALSRLQQIERSLKNDPRKAAHYERGMREYLEEDFVEEVTDRTGYPGRIWYLPHHAVIREDKTTTRLDLNSNKNSICSELTRFEPEDPNLLPEPVLVLLRRNRRV</sequence>
<evidence type="ECO:0000313" key="2">
    <source>
        <dbReference type="Proteomes" id="UP000054653"/>
    </source>
</evidence>
<dbReference type="InterPro" id="IPR005312">
    <property type="entry name" value="DUF1759"/>
</dbReference>